<feature type="compositionally biased region" description="Pro residues" evidence="1">
    <location>
        <begin position="154"/>
        <end position="170"/>
    </location>
</feature>
<organism evidence="2">
    <name type="scientific">bioreactor metagenome</name>
    <dbReference type="NCBI Taxonomy" id="1076179"/>
    <lineage>
        <taxon>unclassified sequences</taxon>
        <taxon>metagenomes</taxon>
        <taxon>ecological metagenomes</taxon>
    </lineage>
</organism>
<evidence type="ECO:0000256" key="1">
    <source>
        <dbReference type="SAM" id="MobiDB-lite"/>
    </source>
</evidence>
<dbReference type="SUPFAM" id="SSF63829">
    <property type="entry name" value="Calcium-dependent phosphotriesterase"/>
    <property type="match status" value="1"/>
</dbReference>
<comment type="caution">
    <text evidence="2">The sequence shown here is derived from an EMBL/GenBank/DDBJ whole genome shotgun (WGS) entry which is preliminary data.</text>
</comment>
<feature type="region of interest" description="Disordered" evidence="1">
    <location>
        <begin position="144"/>
        <end position="191"/>
    </location>
</feature>
<accession>A0A645G3H6</accession>
<feature type="compositionally biased region" description="Pro residues" evidence="1">
    <location>
        <begin position="180"/>
        <end position="191"/>
    </location>
</feature>
<protein>
    <submittedName>
        <fullName evidence="2">Uncharacterized protein</fullName>
    </submittedName>
</protein>
<sequence length="191" mass="20474">MIGAISWDKYSNASPASPDKFRDASVKTITSDMTKYYYLYAAYTDGVYWDDLNSAASTTWQKDAVFPSDGSNYRSITFDPNTNAYVNNAVNNTIQKRTYGQPGSLTTFVTLPGARGDIAYHPTSNRLLVAGTTDGKIYQYSSTGTEVPWGASPSPTPKPTAAPTPKPTTIPAPTITSTPTPIPTPTSTPAP</sequence>
<dbReference type="AlphaFoldDB" id="A0A645G3H6"/>
<gene>
    <name evidence="2" type="ORF">SDC9_168574</name>
</gene>
<dbReference type="InterPro" id="IPR015943">
    <property type="entry name" value="WD40/YVTN_repeat-like_dom_sf"/>
</dbReference>
<proteinExistence type="predicted"/>
<name>A0A645G3H6_9ZZZZ</name>
<dbReference type="EMBL" id="VSSQ01069121">
    <property type="protein sequence ID" value="MPN21195.1"/>
    <property type="molecule type" value="Genomic_DNA"/>
</dbReference>
<evidence type="ECO:0000313" key="2">
    <source>
        <dbReference type="EMBL" id="MPN21195.1"/>
    </source>
</evidence>
<reference evidence="2" key="1">
    <citation type="submission" date="2019-08" db="EMBL/GenBank/DDBJ databases">
        <authorList>
            <person name="Kucharzyk K."/>
            <person name="Murdoch R.W."/>
            <person name="Higgins S."/>
            <person name="Loffler F."/>
        </authorList>
    </citation>
    <scope>NUCLEOTIDE SEQUENCE</scope>
</reference>
<dbReference type="Gene3D" id="2.130.10.10">
    <property type="entry name" value="YVTN repeat-like/Quinoprotein amine dehydrogenase"/>
    <property type="match status" value="1"/>
</dbReference>